<feature type="non-terminal residue" evidence="1">
    <location>
        <position position="1"/>
    </location>
</feature>
<reference evidence="1" key="1">
    <citation type="submission" date="2020-11" db="EMBL/GenBank/DDBJ databases">
        <authorList>
            <consortium name="DOE Joint Genome Institute"/>
            <person name="Ahrendt S."/>
            <person name="Riley R."/>
            <person name="Andreopoulos W."/>
            <person name="Labutti K."/>
            <person name="Pangilinan J."/>
            <person name="Ruiz-Duenas F.J."/>
            <person name="Barrasa J.M."/>
            <person name="Sanchez-Garcia M."/>
            <person name="Camarero S."/>
            <person name="Miyauchi S."/>
            <person name="Serrano A."/>
            <person name="Linde D."/>
            <person name="Babiker R."/>
            <person name="Drula E."/>
            <person name="Ayuso-Fernandez I."/>
            <person name="Pacheco R."/>
            <person name="Padilla G."/>
            <person name="Ferreira P."/>
            <person name="Barriuso J."/>
            <person name="Kellner H."/>
            <person name="Castanera R."/>
            <person name="Alfaro M."/>
            <person name="Ramirez L."/>
            <person name="Pisabarro A.G."/>
            <person name="Kuo A."/>
            <person name="Tritt A."/>
            <person name="Lipzen A."/>
            <person name="He G."/>
            <person name="Yan M."/>
            <person name="Ng V."/>
            <person name="Cullen D."/>
            <person name="Martin F."/>
            <person name="Rosso M.-N."/>
            <person name="Henrissat B."/>
            <person name="Hibbett D."/>
            <person name="Martinez A.T."/>
            <person name="Grigoriev I.V."/>
        </authorList>
    </citation>
    <scope>NUCLEOTIDE SEQUENCE</scope>
    <source>
        <strain evidence="1">CBS 247.69</strain>
    </source>
</reference>
<comment type="caution">
    <text evidence="1">The sequence shown here is derived from an EMBL/GenBank/DDBJ whole genome shotgun (WGS) entry which is preliminary data.</text>
</comment>
<name>A0A9P5Y4C0_9AGAR</name>
<dbReference type="EMBL" id="MU150289">
    <property type="protein sequence ID" value="KAF9461071.1"/>
    <property type="molecule type" value="Genomic_DNA"/>
</dbReference>
<organism evidence="1 2">
    <name type="scientific">Collybia nuda</name>
    <dbReference type="NCBI Taxonomy" id="64659"/>
    <lineage>
        <taxon>Eukaryota</taxon>
        <taxon>Fungi</taxon>
        <taxon>Dikarya</taxon>
        <taxon>Basidiomycota</taxon>
        <taxon>Agaricomycotina</taxon>
        <taxon>Agaricomycetes</taxon>
        <taxon>Agaricomycetidae</taxon>
        <taxon>Agaricales</taxon>
        <taxon>Tricholomatineae</taxon>
        <taxon>Clitocybaceae</taxon>
        <taxon>Collybia</taxon>
    </lineage>
</organism>
<accession>A0A9P5Y4C0</accession>
<proteinExistence type="predicted"/>
<dbReference type="Proteomes" id="UP000807353">
    <property type="component" value="Unassembled WGS sequence"/>
</dbReference>
<gene>
    <name evidence="1" type="ORF">BDZ94DRAFT_1168367</name>
</gene>
<protein>
    <submittedName>
        <fullName evidence="1">Uncharacterized protein</fullName>
    </submittedName>
</protein>
<sequence length="133" mass="14217">AIWLQTLLECVKPSTNTSAIPAEVICRVATGITVTAGTAPFPELSPEVYDGGQTVNAHQGHHSSAEIVEHGGDVTGLDSRVVWLPLDNIGLAVLKNDDDAGFTSSDRIKYRLIEVALGFNQVDWSSRFAIPST</sequence>
<keyword evidence="2" id="KW-1185">Reference proteome</keyword>
<evidence type="ECO:0000313" key="2">
    <source>
        <dbReference type="Proteomes" id="UP000807353"/>
    </source>
</evidence>
<evidence type="ECO:0000313" key="1">
    <source>
        <dbReference type="EMBL" id="KAF9461071.1"/>
    </source>
</evidence>
<dbReference type="OrthoDB" id="5946976at2759"/>
<dbReference type="AlphaFoldDB" id="A0A9P5Y4C0"/>